<sequence length="47" mass="5121">MSALAVRGTSERRAIALAAVRTATTLDLHVGVKVKSPWWARPPLLPR</sequence>
<reference evidence="1 2" key="1">
    <citation type="submission" date="2022-03" db="EMBL/GenBank/DDBJ databases">
        <title>Streptomyces yunnanensis P86,complete genome.</title>
        <authorList>
            <person name="Chen S."/>
            <person name="Zhang Q."/>
        </authorList>
    </citation>
    <scope>NUCLEOTIDE SEQUENCE [LARGE SCALE GENOMIC DNA]</scope>
    <source>
        <strain evidence="1 2">P86</strain>
    </source>
</reference>
<evidence type="ECO:0000313" key="1">
    <source>
        <dbReference type="EMBL" id="WEB39125.1"/>
    </source>
</evidence>
<protein>
    <submittedName>
        <fullName evidence="1">Uncharacterized protein</fullName>
    </submittedName>
</protein>
<dbReference type="EMBL" id="CP095749">
    <property type="protein sequence ID" value="WEB39125.1"/>
    <property type="molecule type" value="Genomic_DNA"/>
</dbReference>
<dbReference type="RefSeq" id="WP_275306760.1">
    <property type="nucleotide sequence ID" value="NZ_CP095749.1"/>
</dbReference>
<dbReference type="Proteomes" id="UP001218629">
    <property type="component" value="Chromosome"/>
</dbReference>
<organism evidence="1 2">
    <name type="scientific">Streptomyces yunnanensis</name>
    <dbReference type="NCBI Taxonomy" id="156453"/>
    <lineage>
        <taxon>Bacteria</taxon>
        <taxon>Bacillati</taxon>
        <taxon>Actinomycetota</taxon>
        <taxon>Actinomycetes</taxon>
        <taxon>Kitasatosporales</taxon>
        <taxon>Streptomycetaceae</taxon>
        <taxon>Streptomyces</taxon>
    </lineage>
</organism>
<gene>
    <name evidence="1" type="ORF">MOV08_07350</name>
</gene>
<evidence type="ECO:0000313" key="2">
    <source>
        <dbReference type="Proteomes" id="UP001218629"/>
    </source>
</evidence>
<proteinExistence type="predicted"/>
<name>A0ABY8A2F6_9ACTN</name>
<keyword evidence="2" id="KW-1185">Reference proteome</keyword>
<accession>A0ABY8A2F6</accession>